<evidence type="ECO:0000256" key="2">
    <source>
        <dbReference type="ARBA" id="ARBA00022989"/>
    </source>
</evidence>
<feature type="transmembrane region" description="Helical" evidence="4">
    <location>
        <begin position="214"/>
        <end position="238"/>
    </location>
</feature>
<evidence type="ECO:0000256" key="3">
    <source>
        <dbReference type="ARBA" id="ARBA00023136"/>
    </source>
</evidence>
<dbReference type="RefSeq" id="WP_261494454.1">
    <property type="nucleotide sequence ID" value="NZ_JAOCQF010000001.1"/>
</dbReference>
<dbReference type="Pfam" id="PF07690">
    <property type="entry name" value="MFS_1"/>
    <property type="match status" value="1"/>
</dbReference>
<dbReference type="Proteomes" id="UP001205601">
    <property type="component" value="Unassembled WGS sequence"/>
</dbReference>
<feature type="transmembrane region" description="Helical" evidence="4">
    <location>
        <begin position="161"/>
        <end position="183"/>
    </location>
</feature>
<feature type="transmembrane region" description="Helical" evidence="4">
    <location>
        <begin position="74"/>
        <end position="94"/>
    </location>
</feature>
<accession>A0ABT2NJC7</accession>
<sequence length="392" mass="40198">MSRDESRGVWLLAIGQTAGFAALVYIFGAILLSLEAGSGWSRAELALGPTLALLTQAGLAPFSGRLVDGGHGGALLGGAALLGALCLALLSQVGHLALWYALWVVVGAAQAASLYETCFSFLLRRLGPEARCAIIRVTLVAGFASTFAFPLGAWAGEVLGWRGAILVFAGVQAAVTLPANLIGVRLLRRGARRGADLAQVRAGAVRGVLRRPEFWALALYFGLMMGNHMMLTTYALPILTDRGAAHAVAVLVASTVGPMQVAGRLILTLPGLRVRTGTLARVISLGMTGSSLALLAASGEPWLFAIYAVGQGASIGVQSILRPLITAEALGQDNFGAISGALAMAPLGAGALAPFLGALLIGAGGVTLLLAVTLAFALMAFAIALWLRARGI</sequence>
<protein>
    <submittedName>
        <fullName evidence="5">MFS transporter</fullName>
    </submittedName>
</protein>
<feature type="transmembrane region" description="Helical" evidence="4">
    <location>
        <begin position="337"/>
        <end position="361"/>
    </location>
</feature>
<feature type="transmembrane region" description="Helical" evidence="4">
    <location>
        <begin position="45"/>
        <end position="62"/>
    </location>
</feature>
<proteinExistence type="predicted"/>
<dbReference type="InterPro" id="IPR036259">
    <property type="entry name" value="MFS_trans_sf"/>
</dbReference>
<feature type="transmembrane region" description="Helical" evidence="4">
    <location>
        <begin position="244"/>
        <end position="267"/>
    </location>
</feature>
<evidence type="ECO:0000256" key="4">
    <source>
        <dbReference type="SAM" id="Phobius"/>
    </source>
</evidence>
<gene>
    <name evidence="5" type="ORF">N5I32_05855</name>
</gene>
<feature type="transmembrane region" description="Helical" evidence="4">
    <location>
        <begin position="100"/>
        <end position="122"/>
    </location>
</feature>
<dbReference type="SUPFAM" id="SSF103473">
    <property type="entry name" value="MFS general substrate transporter"/>
    <property type="match status" value="1"/>
</dbReference>
<feature type="transmembrane region" description="Helical" evidence="4">
    <location>
        <begin position="9"/>
        <end position="33"/>
    </location>
</feature>
<organism evidence="5 6">
    <name type="scientific">Albidovulum sediminis</name>
    <dbReference type="NCBI Taxonomy" id="3066345"/>
    <lineage>
        <taxon>Bacteria</taxon>
        <taxon>Pseudomonadati</taxon>
        <taxon>Pseudomonadota</taxon>
        <taxon>Alphaproteobacteria</taxon>
        <taxon>Rhodobacterales</taxon>
        <taxon>Paracoccaceae</taxon>
        <taxon>Albidovulum</taxon>
    </lineage>
</organism>
<feature type="transmembrane region" description="Helical" evidence="4">
    <location>
        <begin position="304"/>
        <end position="325"/>
    </location>
</feature>
<evidence type="ECO:0000313" key="6">
    <source>
        <dbReference type="Proteomes" id="UP001205601"/>
    </source>
</evidence>
<keyword evidence="3 4" id="KW-0472">Membrane</keyword>
<reference evidence="6" key="1">
    <citation type="submission" date="2023-07" db="EMBL/GenBank/DDBJ databases">
        <title>Defluviimonas sediminis sp. nov., isolated from mangrove sediment.</title>
        <authorList>
            <person name="Liu L."/>
            <person name="Li J."/>
            <person name="Huang Y."/>
            <person name="Pan J."/>
            <person name="Li M."/>
        </authorList>
    </citation>
    <scope>NUCLEOTIDE SEQUENCE [LARGE SCALE GENOMIC DNA]</scope>
    <source>
        <strain evidence="6">FT324</strain>
    </source>
</reference>
<keyword evidence="6" id="KW-1185">Reference proteome</keyword>
<dbReference type="EMBL" id="JAOCQF010000001">
    <property type="protein sequence ID" value="MCT8329031.1"/>
    <property type="molecule type" value="Genomic_DNA"/>
</dbReference>
<feature type="transmembrane region" description="Helical" evidence="4">
    <location>
        <begin position="279"/>
        <end position="298"/>
    </location>
</feature>
<comment type="caution">
    <text evidence="5">The sequence shown here is derived from an EMBL/GenBank/DDBJ whole genome shotgun (WGS) entry which is preliminary data.</text>
</comment>
<feature type="transmembrane region" description="Helical" evidence="4">
    <location>
        <begin position="134"/>
        <end position="155"/>
    </location>
</feature>
<feature type="transmembrane region" description="Helical" evidence="4">
    <location>
        <begin position="367"/>
        <end position="387"/>
    </location>
</feature>
<dbReference type="InterPro" id="IPR011701">
    <property type="entry name" value="MFS"/>
</dbReference>
<keyword evidence="1 4" id="KW-0812">Transmembrane</keyword>
<evidence type="ECO:0000256" key="1">
    <source>
        <dbReference type="ARBA" id="ARBA00022692"/>
    </source>
</evidence>
<dbReference type="Gene3D" id="1.20.1250.20">
    <property type="entry name" value="MFS general substrate transporter like domains"/>
    <property type="match status" value="1"/>
</dbReference>
<evidence type="ECO:0000313" key="5">
    <source>
        <dbReference type="EMBL" id="MCT8329031.1"/>
    </source>
</evidence>
<name>A0ABT2NJC7_9RHOB</name>
<keyword evidence="2 4" id="KW-1133">Transmembrane helix</keyword>